<dbReference type="PROSITE" id="PS51379">
    <property type="entry name" value="4FE4S_FER_2"/>
    <property type="match status" value="1"/>
</dbReference>
<evidence type="ECO:0000313" key="10">
    <source>
        <dbReference type="EMBL" id="TCU84999.1"/>
    </source>
</evidence>
<evidence type="ECO:0000256" key="2">
    <source>
        <dbReference type="ARBA" id="ARBA00022485"/>
    </source>
</evidence>
<keyword evidence="3" id="KW-0479">Metal-binding</keyword>
<evidence type="ECO:0000313" key="12">
    <source>
        <dbReference type="Proteomes" id="UP000295794"/>
    </source>
</evidence>
<dbReference type="EMBL" id="UGHR01000004">
    <property type="protein sequence ID" value="STR45317.1"/>
    <property type="molecule type" value="Genomic_DNA"/>
</dbReference>
<evidence type="ECO:0000256" key="5">
    <source>
        <dbReference type="ARBA" id="ARBA00023004"/>
    </source>
</evidence>
<keyword evidence="7" id="KW-0812">Transmembrane</keyword>
<dbReference type="GO" id="GO:0046872">
    <property type="term" value="F:metal ion binding"/>
    <property type="evidence" value="ECO:0007669"/>
    <property type="project" value="UniProtKB-KW"/>
</dbReference>
<dbReference type="InterPro" id="IPR051684">
    <property type="entry name" value="Electron_Trans/Redox"/>
</dbReference>
<evidence type="ECO:0000313" key="11">
    <source>
        <dbReference type="Proteomes" id="UP000255108"/>
    </source>
</evidence>
<dbReference type="InterPro" id="IPR014116">
    <property type="entry name" value="Cyt_c_oxidase_cbb3_FixG"/>
</dbReference>
<sequence>MSAKPVKAMPIQFYPRLTKGRFNNWRVLMIVITQLIFFGLPWLNWQGQQAVWFDLARQQFFVFGFNFWPQDFIYLMALMMAGAFALFFWSTLSGRIWCGYACPQTVYSTIMLWIDRLTEGSHTQRAKLDAAPWSLEKVLRKSSKHALMLLFCFWTGFSFVGYFSPIRDMAGALPSLSFGPIEWLWIFSYGSFTYVLAGLLREQVCKHMCPYARFQSAMFDQQTLVVAYDAVRGEPRGAQHKESAPQGDCVNCNICVQVCPVGIDIRKGLQYECIGCAACIDACDVVMDKIEKPRGLIRFTNEQNMQKPGAVGLSWQHLLRPKAALYGLAVVVVLGLTSVSLMQRQPLKLDIARDRNILARETDRGWLENSYTLQLGNSSASEQHLELTVEGLPGVEIYSDEPVIALPAGSNRQITVRLEVAKSSGSVPIVFTAQSRNHPAWKVSAPSSFLAVN</sequence>
<evidence type="ECO:0000313" key="9">
    <source>
        <dbReference type="EMBL" id="STR45317.1"/>
    </source>
</evidence>
<feature type="domain" description="4Fe-4S ferredoxin-type" evidence="8">
    <location>
        <begin position="240"/>
        <end position="268"/>
    </location>
</feature>
<keyword evidence="5" id="KW-0408">Iron</keyword>
<evidence type="ECO:0000256" key="7">
    <source>
        <dbReference type="SAM" id="Phobius"/>
    </source>
</evidence>
<evidence type="ECO:0000256" key="4">
    <source>
        <dbReference type="ARBA" id="ARBA00022982"/>
    </source>
</evidence>
<dbReference type="RefSeq" id="WP_115229196.1">
    <property type="nucleotide sequence ID" value="NZ_CAWOLO010000008.1"/>
</dbReference>
<feature type="transmembrane region" description="Helical" evidence="7">
    <location>
        <begin position="183"/>
        <end position="200"/>
    </location>
</feature>
<dbReference type="Gene3D" id="2.60.40.10">
    <property type="entry name" value="Immunoglobulins"/>
    <property type="match status" value="1"/>
</dbReference>
<proteinExistence type="predicted"/>
<organism evidence="9 11">
    <name type="scientific">Iodobacter fluviatilis</name>
    <dbReference type="NCBI Taxonomy" id="537"/>
    <lineage>
        <taxon>Bacteria</taxon>
        <taxon>Pseudomonadati</taxon>
        <taxon>Pseudomonadota</taxon>
        <taxon>Betaproteobacteria</taxon>
        <taxon>Neisseriales</taxon>
        <taxon>Chitinibacteraceae</taxon>
        <taxon>Iodobacter</taxon>
    </lineage>
</organism>
<evidence type="ECO:0000259" key="8">
    <source>
        <dbReference type="PROSITE" id="PS51379"/>
    </source>
</evidence>
<feature type="transmembrane region" description="Helical" evidence="7">
    <location>
        <begin position="323"/>
        <end position="342"/>
    </location>
</feature>
<dbReference type="EMBL" id="SMBT01000008">
    <property type="protein sequence ID" value="TCU84999.1"/>
    <property type="molecule type" value="Genomic_DNA"/>
</dbReference>
<accession>A0A377SWG9</accession>
<dbReference type="InterPro" id="IPR017896">
    <property type="entry name" value="4Fe4S_Fe-S-bd"/>
</dbReference>
<dbReference type="Proteomes" id="UP000295794">
    <property type="component" value="Unassembled WGS sequence"/>
</dbReference>
<keyword evidence="7" id="KW-0472">Membrane</keyword>
<feature type="transmembrane region" description="Helical" evidence="7">
    <location>
        <begin position="25"/>
        <end position="43"/>
    </location>
</feature>
<dbReference type="Proteomes" id="UP000255108">
    <property type="component" value="Unassembled WGS sequence"/>
</dbReference>
<evidence type="ECO:0000256" key="1">
    <source>
        <dbReference type="ARBA" id="ARBA00022448"/>
    </source>
</evidence>
<dbReference type="SUPFAM" id="SSF54862">
    <property type="entry name" value="4Fe-4S ferredoxins"/>
    <property type="match status" value="1"/>
</dbReference>
<feature type="transmembrane region" description="Helical" evidence="7">
    <location>
        <begin position="72"/>
        <end position="89"/>
    </location>
</feature>
<dbReference type="InterPro" id="IPR013783">
    <property type="entry name" value="Ig-like_fold"/>
</dbReference>
<name>A0A377SWG9_9NEIS</name>
<keyword evidence="2" id="KW-0004">4Fe-4S</keyword>
<dbReference type="Pfam" id="PF11614">
    <property type="entry name" value="FixG_C"/>
    <property type="match status" value="1"/>
</dbReference>
<feature type="transmembrane region" description="Helical" evidence="7">
    <location>
        <begin position="146"/>
        <end position="163"/>
    </location>
</feature>
<keyword evidence="1" id="KW-0813">Transport</keyword>
<keyword evidence="12" id="KW-1185">Reference proteome</keyword>
<reference evidence="10 12" key="2">
    <citation type="submission" date="2019-03" db="EMBL/GenBank/DDBJ databases">
        <title>Genomic Encyclopedia of Type Strains, Phase IV (KMG-IV): sequencing the most valuable type-strain genomes for metagenomic binning, comparative biology and taxonomic classification.</title>
        <authorList>
            <person name="Goeker M."/>
        </authorList>
    </citation>
    <scope>NUCLEOTIDE SEQUENCE [LARGE SCALE GENOMIC DNA]</scope>
    <source>
        <strain evidence="10 12">DSM 3764</strain>
    </source>
</reference>
<evidence type="ECO:0000256" key="6">
    <source>
        <dbReference type="ARBA" id="ARBA00023014"/>
    </source>
</evidence>
<dbReference type="Pfam" id="PF12801">
    <property type="entry name" value="Fer4_5"/>
    <property type="match status" value="1"/>
</dbReference>
<reference evidence="9 11" key="1">
    <citation type="submission" date="2018-06" db="EMBL/GenBank/DDBJ databases">
        <authorList>
            <consortium name="Pathogen Informatics"/>
            <person name="Doyle S."/>
        </authorList>
    </citation>
    <scope>NUCLEOTIDE SEQUENCE [LARGE SCALE GENOMIC DNA]</scope>
    <source>
        <strain evidence="9 11">NCTC11159</strain>
    </source>
</reference>
<keyword evidence="6" id="KW-0411">Iron-sulfur</keyword>
<dbReference type="AlphaFoldDB" id="A0A377SWG9"/>
<dbReference type="InterPro" id="IPR032879">
    <property type="entry name" value="FixG_C"/>
</dbReference>
<keyword evidence="7" id="KW-1133">Transmembrane helix</keyword>
<keyword evidence="4" id="KW-0249">Electron transport</keyword>
<evidence type="ECO:0000256" key="3">
    <source>
        <dbReference type="ARBA" id="ARBA00022723"/>
    </source>
</evidence>
<dbReference type="PANTHER" id="PTHR30176:SF3">
    <property type="entry name" value="FERREDOXIN-TYPE PROTEIN NAPH"/>
    <property type="match status" value="1"/>
</dbReference>
<dbReference type="NCBIfam" id="TIGR02745">
    <property type="entry name" value="ccoG_rdxA_fixG"/>
    <property type="match status" value="1"/>
</dbReference>
<dbReference type="PROSITE" id="PS00198">
    <property type="entry name" value="4FE4S_FER_1"/>
    <property type="match status" value="1"/>
</dbReference>
<protein>
    <submittedName>
        <fullName evidence="9">Cytochrome c oxidase accessory protein CcoG</fullName>
    </submittedName>
    <submittedName>
        <fullName evidence="10">Cytochrome c oxidase accessory protein FixG</fullName>
    </submittedName>
</protein>
<dbReference type="InterPro" id="IPR017900">
    <property type="entry name" value="4Fe4S_Fe_S_CS"/>
</dbReference>
<dbReference type="Pfam" id="PF13746">
    <property type="entry name" value="Fer4_18"/>
    <property type="match status" value="1"/>
</dbReference>
<dbReference type="OrthoDB" id="9811700at2"/>
<dbReference type="GO" id="GO:0005886">
    <property type="term" value="C:plasma membrane"/>
    <property type="evidence" value="ECO:0007669"/>
    <property type="project" value="TreeGrafter"/>
</dbReference>
<dbReference type="PANTHER" id="PTHR30176">
    <property type="entry name" value="FERREDOXIN-TYPE PROTEIN NAPH"/>
    <property type="match status" value="1"/>
</dbReference>
<gene>
    <name evidence="10" type="ORF">EV682_10822</name>
    <name evidence="9" type="ORF">NCTC11159_03878</name>
</gene>
<dbReference type="GO" id="GO:0051539">
    <property type="term" value="F:4 iron, 4 sulfur cluster binding"/>
    <property type="evidence" value="ECO:0007669"/>
    <property type="project" value="UniProtKB-KW"/>
</dbReference>